<dbReference type="Gene3D" id="3.10.28.10">
    <property type="entry name" value="Homing endonucleases"/>
    <property type="match status" value="1"/>
</dbReference>
<organism evidence="2 3">
    <name type="scientific">Candidatus Magasanikbacteria bacterium CG10_big_fil_rev_8_21_14_0_10_47_10</name>
    <dbReference type="NCBI Taxonomy" id="1974652"/>
    <lineage>
        <taxon>Bacteria</taxon>
        <taxon>Candidatus Magasanikiibacteriota</taxon>
    </lineage>
</organism>
<feature type="domain" description="Homing endonuclease LAGLIDADG" evidence="1">
    <location>
        <begin position="7"/>
        <end position="108"/>
    </location>
</feature>
<evidence type="ECO:0000313" key="2">
    <source>
        <dbReference type="EMBL" id="PIR74658.1"/>
    </source>
</evidence>
<comment type="caution">
    <text evidence="2">The sequence shown here is derived from an EMBL/GenBank/DDBJ whole genome shotgun (WGS) entry which is preliminary data.</text>
</comment>
<dbReference type="Proteomes" id="UP000230154">
    <property type="component" value="Unassembled WGS sequence"/>
</dbReference>
<proteinExistence type="predicted"/>
<sequence length="151" mass="17685">MEMSSYITGFVDGEGSFLVSFSKREKLSVGIEVRPSFSISQHERNKDILFQLQKYFGCGGIRYSKRDQNYRYEVRSLKDLLEKIVPHFDVYPLQTSKQRDFEMFKNVCFLMKANEHLSFGGVSHIIEMGYQMNNLGSRRYTKEILLKSIAR</sequence>
<accession>A0A2H0TR89</accession>
<evidence type="ECO:0000259" key="1">
    <source>
        <dbReference type="Pfam" id="PF00961"/>
    </source>
</evidence>
<keyword evidence="2" id="KW-0378">Hydrolase</keyword>
<keyword evidence="2" id="KW-0540">Nuclease</keyword>
<reference evidence="3" key="1">
    <citation type="submission" date="2017-09" db="EMBL/GenBank/DDBJ databases">
        <title>Depth-based differentiation of microbial function through sediment-hosted aquifers and enrichment of novel symbionts in the deep terrestrial subsurface.</title>
        <authorList>
            <person name="Probst A.J."/>
            <person name="Ladd B."/>
            <person name="Jarett J.K."/>
            <person name="Geller-Mcgrath D.E."/>
            <person name="Sieber C.M.K."/>
            <person name="Emerson J.B."/>
            <person name="Anantharaman K."/>
            <person name="Thomas B.C."/>
            <person name="Malmstrom R."/>
            <person name="Stieglmeier M."/>
            <person name="Klingl A."/>
            <person name="Woyke T."/>
            <person name="Ryan C.M."/>
            <person name="Banfield J.F."/>
        </authorList>
    </citation>
    <scope>NUCLEOTIDE SEQUENCE [LARGE SCALE GENOMIC DNA]</scope>
</reference>
<dbReference type="InterPro" id="IPR051289">
    <property type="entry name" value="LAGLIDADG_Endonuclease"/>
</dbReference>
<dbReference type="GO" id="GO:0004519">
    <property type="term" value="F:endonuclease activity"/>
    <property type="evidence" value="ECO:0007669"/>
    <property type="project" value="UniProtKB-KW"/>
</dbReference>
<gene>
    <name evidence="2" type="ORF">COU35_01120</name>
</gene>
<dbReference type="InterPro" id="IPR027434">
    <property type="entry name" value="Homing_endonucl"/>
</dbReference>
<dbReference type="AlphaFoldDB" id="A0A2H0TR89"/>
<dbReference type="PANTHER" id="PTHR36181:SF2">
    <property type="entry name" value="INTRON-ENCODED ENDONUCLEASE AI3-RELATED"/>
    <property type="match status" value="1"/>
</dbReference>
<dbReference type="InterPro" id="IPR004860">
    <property type="entry name" value="LAGLIDADG_dom"/>
</dbReference>
<dbReference type="EMBL" id="PFCB01000010">
    <property type="protein sequence ID" value="PIR74658.1"/>
    <property type="molecule type" value="Genomic_DNA"/>
</dbReference>
<name>A0A2H0TR89_9BACT</name>
<protein>
    <submittedName>
        <fullName evidence="2">Endonuclease</fullName>
    </submittedName>
</protein>
<dbReference type="SUPFAM" id="SSF55608">
    <property type="entry name" value="Homing endonucleases"/>
    <property type="match status" value="1"/>
</dbReference>
<dbReference type="Pfam" id="PF00961">
    <property type="entry name" value="LAGLIDADG_1"/>
    <property type="match status" value="1"/>
</dbReference>
<keyword evidence="2" id="KW-0255">Endonuclease</keyword>
<dbReference type="PANTHER" id="PTHR36181">
    <property type="entry name" value="INTRON-ENCODED ENDONUCLEASE AI3-RELATED"/>
    <property type="match status" value="1"/>
</dbReference>
<evidence type="ECO:0000313" key="3">
    <source>
        <dbReference type="Proteomes" id="UP000230154"/>
    </source>
</evidence>